<dbReference type="Proteomes" id="UP000579605">
    <property type="component" value="Unassembled WGS sequence"/>
</dbReference>
<evidence type="ECO:0000259" key="1">
    <source>
        <dbReference type="Pfam" id="PF03372"/>
    </source>
</evidence>
<comment type="caution">
    <text evidence="2">The sequence shown here is derived from an EMBL/GenBank/DDBJ whole genome shotgun (WGS) entry which is preliminary data.</text>
</comment>
<reference evidence="2 3" key="1">
    <citation type="submission" date="2020-07" db="EMBL/GenBank/DDBJ databases">
        <title>Sequencing the genomes of 1000 actinobacteria strains.</title>
        <authorList>
            <person name="Klenk H.-P."/>
        </authorList>
    </citation>
    <scope>NUCLEOTIDE SEQUENCE [LARGE SCALE GENOMIC DNA]</scope>
    <source>
        <strain evidence="2 3">DSM 18448</strain>
    </source>
</reference>
<protein>
    <recommendedName>
        <fullName evidence="1">Endonuclease/exonuclease/phosphatase domain-containing protein</fullName>
    </recommendedName>
</protein>
<dbReference type="AlphaFoldDB" id="A0A852ZEA0"/>
<dbReference type="InterPro" id="IPR036691">
    <property type="entry name" value="Endo/exonu/phosph_ase_sf"/>
</dbReference>
<dbReference type="Pfam" id="PF03372">
    <property type="entry name" value="Exo_endo_phos"/>
    <property type="match status" value="1"/>
</dbReference>
<name>A0A852ZEA0_9ACTN</name>
<evidence type="ECO:0000313" key="2">
    <source>
        <dbReference type="EMBL" id="NYH87989.1"/>
    </source>
</evidence>
<dbReference type="RefSeq" id="WP_179785963.1">
    <property type="nucleotide sequence ID" value="NZ_BAAARR010000004.1"/>
</dbReference>
<organism evidence="2 3">
    <name type="scientific">Actinopolymorpha rutila</name>
    <dbReference type="NCBI Taxonomy" id="446787"/>
    <lineage>
        <taxon>Bacteria</taxon>
        <taxon>Bacillati</taxon>
        <taxon>Actinomycetota</taxon>
        <taxon>Actinomycetes</taxon>
        <taxon>Propionibacteriales</taxon>
        <taxon>Actinopolymorphaceae</taxon>
        <taxon>Actinopolymorpha</taxon>
    </lineage>
</organism>
<dbReference type="SUPFAM" id="SSF56219">
    <property type="entry name" value="DNase I-like"/>
    <property type="match status" value="1"/>
</dbReference>
<evidence type="ECO:0000313" key="3">
    <source>
        <dbReference type="Proteomes" id="UP000579605"/>
    </source>
</evidence>
<dbReference type="Gene3D" id="3.60.10.10">
    <property type="entry name" value="Endonuclease/exonuclease/phosphatase"/>
    <property type="match status" value="1"/>
</dbReference>
<dbReference type="PANTHER" id="PTHR41349:SF1">
    <property type="entry name" value="PROTEIN CBG08683"/>
    <property type="match status" value="1"/>
</dbReference>
<dbReference type="GO" id="GO:0003824">
    <property type="term" value="F:catalytic activity"/>
    <property type="evidence" value="ECO:0007669"/>
    <property type="project" value="InterPro"/>
</dbReference>
<proteinExistence type="predicted"/>
<dbReference type="PANTHER" id="PTHR41349">
    <property type="match status" value="1"/>
</dbReference>
<dbReference type="InterPro" id="IPR005135">
    <property type="entry name" value="Endo/exonuclease/phosphatase"/>
</dbReference>
<sequence length="352" mass="37909">MAVATLPTAVVASAALAQPGRSAGAPATLRILTFNIWLEGTAVPDGLDHVVETIRMANPNVILLSEAGAATKAIAEALSTPEKPYYAASSDDAGIVSAFPIIDEADLPYAKKAVLDVHGREVATYAAHLYYRNYATYLPRGYGGGVDEPSEFAKYDWNKLPDGPVLDVDKVLEVNADSGRPDVIGGIVADAAGERAKRRAVFLGGDFNEPSVYDWTAATGSMFDHQGLTIPWQTTALLRDAGYVDAYRTTYPNPVTHPGFTWPSDNPDKAVSDLTWAPEADERDRIDFVFHRSAPGVELLSAGIVGPRSSIVRSERVVEDTGDNFLPIPEHWPSDHKAVLATYRLAGPPPRR</sequence>
<feature type="domain" description="Endonuclease/exonuclease/phosphatase" evidence="1">
    <location>
        <begin position="32"/>
        <end position="336"/>
    </location>
</feature>
<keyword evidence="3" id="KW-1185">Reference proteome</keyword>
<gene>
    <name evidence="2" type="ORF">F4554_000627</name>
</gene>
<accession>A0A852ZEA0</accession>
<dbReference type="EMBL" id="JACBZH010000001">
    <property type="protein sequence ID" value="NYH87989.1"/>
    <property type="molecule type" value="Genomic_DNA"/>
</dbReference>